<organism evidence="2 3">
    <name type="scientific">Streblomastix strix</name>
    <dbReference type="NCBI Taxonomy" id="222440"/>
    <lineage>
        <taxon>Eukaryota</taxon>
        <taxon>Metamonada</taxon>
        <taxon>Preaxostyla</taxon>
        <taxon>Oxymonadida</taxon>
        <taxon>Streblomastigidae</taxon>
        <taxon>Streblomastix</taxon>
    </lineage>
</organism>
<evidence type="ECO:0000313" key="2">
    <source>
        <dbReference type="EMBL" id="KAA6386812.1"/>
    </source>
</evidence>
<name>A0A5J4VWD7_9EUKA</name>
<reference evidence="2 3" key="1">
    <citation type="submission" date="2019-03" db="EMBL/GenBank/DDBJ databases">
        <title>Single cell metagenomics reveals metabolic interactions within the superorganism composed of flagellate Streblomastix strix and complex community of Bacteroidetes bacteria on its surface.</title>
        <authorList>
            <person name="Treitli S.C."/>
            <person name="Kolisko M."/>
            <person name="Husnik F."/>
            <person name="Keeling P."/>
            <person name="Hampl V."/>
        </authorList>
    </citation>
    <scope>NUCLEOTIDE SEQUENCE [LARGE SCALE GENOMIC DNA]</scope>
    <source>
        <strain evidence="2">ST1C</strain>
    </source>
</reference>
<sequence length="133" mass="15054">MTVTFQNNLSIDKLDIRQESSSNSDVRKLDLKAEICRNSFDYAIENNGMLSEECYNEGDEDDLAIGLINYGRVGAGIDISASYFKQYRSDQKKEFWDIQNSLGISWDENGLMQLARHSQDRCGISSYSFAAVV</sequence>
<evidence type="ECO:0000259" key="1">
    <source>
        <dbReference type="Pfam" id="PF00112"/>
    </source>
</evidence>
<feature type="domain" description="Peptidase C1A papain C-terminal" evidence="1">
    <location>
        <begin position="87"/>
        <end position="130"/>
    </location>
</feature>
<dbReference type="InterPro" id="IPR000668">
    <property type="entry name" value="Peptidase_C1A_C"/>
</dbReference>
<dbReference type="Gene3D" id="3.90.70.10">
    <property type="entry name" value="Cysteine proteinases"/>
    <property type="match status" value="1"/>
</dbReference>
<comment type="caution">
    <text evidence="2">The sequence shown here is derived from an EMBL/GenBank/DDBJ whole genome shotgun (WGS) entry which is preliminary data.</text>
</comment>
<accession>A0A5J4VWD7</accession>
<gene>
    <name evidence="2" type="ORF">EZS28_017660</name>
</gene>
<dbReference type="InterPro" id="IPR038765">
    <property type="entry name" value="Papain-like_cys_pep_sf"/>
</dbReference>
<dbReference type="SUPFAM" id="SSF54001">
    <property type="entry name" value="Cysteine proteinases"/>
    <property type="match status" value="1"/>
</dbReference>
<evidence type="ECO:0000313" key="3">
    <source>
        <dbReference type="Proteomes" id="UP000324800"/>
    </source>
</evidence>
<dbReference type="GO" id="GO:0008234">
    <property type="term" value="F:cysteine-type peptidase activity"/>
    <property type="evidence" value="ECO:0007669"/>
    <property type="project" value="InterPro"/>
</dbReference>
<dbReference type="OrthoDB" id="10253408at2759"/>
<dbReference type="EMBL" id="SNRW01004641">
    <property type="protein sequence ID" value="KAA6386812.1"/>
    <property type="molecule type" value="Genomic_DNA"/>
</dbReference>
<dbReference type="Pfam" id="PF00112">
    <property type="entry name" value="Peptidase_C1"/>
    <property type="match status" value="1"/>
</dbReference>
<proteinExistence type="predicted"/>
<dbReference type="GO" id="GO:0006508">
    <property type="term" value="P:proteolysis"/>
    <property type="evidence" value="ECO:0007669"/>
    <property type="project" value="InterPro"/>
</dbReference>
<protein>
    <recommendedName>
        <fullName evidence="1">Peptidase C1A papain C-terminal domain-containing protein</fullName>
    </recommendedName>
</protein>
<dbReference type="AlphaFoldDB" id="A0A5J4VWD7"/>
<dbReference type="Proteomes" id="UP000324800">
    <property type="component" value="Unassembled WGS sequence"/>
</dbReference>